<evidence type="ECO:0000313" key="4">
    <source>
        <dbReference type="Proteomes" id="UP000444721"/>
    </source>
</evidence>
<dbReference type="RefSeq" id="XP_044563941.1">
    <property type="nucleotide sequence ID" value="XM_044704670.1"/>
</dbReference>
<proteinExistence type="predicted"/>
<keyword evidence="4" id="KW-1185">Reference proteome</keyword>
<feature type="compositionally biased region" description="Polar residues" evidence="1">
    <location>
        <begin position="27"/>
        <end position="37"/>
    </location>
</feature>
<evidence type="ECO:0000313" key="3">
    <source>
        <dbReference type="EMBL" id="KAF0979228.1"/>
    </source>
</evidence>
<dbReference type="Proteomes" id="UP000444721">
    <property type="component" value="Unassembled WGS sequence"/>
</dbReference>
<dbReference type="InterPro" id="IPR000210">
    <property type="entry name" value="BTB/POZ_dom"/>
</dbReference>
<dbReference type="OMA" id="HINDSSH"/>
<dbReference type="PANTHER" id="PTHR43558">
    <property type="entry name" value="REDUCTASE, PUTATIVE (AFU_ORTHOLOGUE AFUA_3G10540)-RELATED"/>
    <property type="match status" value="1"/>
</dbReference>
<evidence type="ECO:0000256" key="1">
    <source>
        <dbReference type="SAM" id="MobiDB-lite"/>
    </source>
</evidence>
<feature type="compositionally biased region" description="Low complexity" evidence="1">
    <location>
        <begin position="14"/>
        <end position="26"/>
    </location>
</feature>
<accession>A0A6A5BZY2</accession>
<name>A0A6A5BZY2_NAEFO</name>
<evidence type="ECO:0000259" key="2">
    <source>
        <dbReference type="SMART" id="SM00225"/>
    </source>
</evidence>
<feature type="region of interest" description="Disordered" evidence="1">
    <location>
        <begin position="80"/>
        <end position="101"/>
    </location>
</feature>
<dbReference type="VEuPathDB" id="AmoebaDB:NF0075320"/>
<dbReference type="OrthoDB" id="539213at2759"/>
<protein>
    <recommendedName>
        <fullName evidence="2">BTB domain-containing protein</fullName>
    </recommendedName>
</protein>
<sequence>MASNHESKKRKPSSSDMLNSSLSENDTSLVSSPSYELSTAEKETSELIDQVSETFHQLTLQQQTETMIKRLVDQFQHHGDEGGSVVSSSLSRTPLTSTNNNEFSSFVSDASSAQKMMKENLSILEQMQTDELVVLKVGSRFFHTTLKTLLGQRGSSVESKKIVISGQVSSGPKPKKRGPPGEGDEEEVDEEGGEEEEEGATEEMQDEEGGATSSKTQSASSLEYVCAQDNLFKVMFDSGFGIEREENKSAISFEDRDPEYFEYILEHLRQGGRVKSLGIEKLNITELENILEESRFFLTEKLSEYILFLLDKYHKYDSSLTNYDEVGMNLMDDDQQEFGVASSSLIPVEKVKQYIKETNEKVNQSKINVSKMSQKLVESYKNFLVGNDVESDLSVRVDVSGQIFAIPFTALRKYENFLITKYMLSGNFKLNQNGCIFIDRSPKLFNFIHGYIISGGKFYHFPKYLSNEKKLQLKKEAEFYGMNTLIQEYLDPLRYPVELLGKDNIQLKEQEDKLRELFAKSRDSPLLDDPYLMLAPLFSKLDEIKLQERYRVDFGKCPKLLDLSDKTKYSRHVSPPRLVNNIQAFKLNWHRFTQGVLEGLDWKGIFAAGGGVLGCLLKDGDPSGQTPVSTIFPMSLEERSTNNTSRSISTIDDDDDENETNDFGFWRRFTKKDTTHQPNDSVEKYPISAFHNLDSVGNSTIFSRYRYGETYEGYDTRRSNKQKQVEVKSTVTDHSNARVIPEPNIPTSFKKSDIDLFLYAMTEKEAEEKILHIYETIKKNMARLLLPDSHSQHLSSSGRYYYRRQKEKKEEKVLFEDGILKTTNTVINDDILVVRTKYAVTFYGYRIRPIQVVLRIYKSPAEVLLGFDIDCACVGFDGKTVWSSPRARRALAFNTNLVDVDRQSTTYEYRLYKYAKRGFSVSIPGFDSGKVQNQLLQYPRRFPFTSMEYLMHGLARILAMDLACQSKNPKHILGPYDAPNSIKAQEKEERKVLILAGEFNVKSDYMDLSIIKSDRYPPSYLYDQLSKAHNMVALINMQGKKSENEKNDNTNQTGRGLSNWRRRYQERRMERKEFRETEAIVFDSRVTALKLQPPEQERKPDWKPFFIYSLNDIDMILNNEKQESRVSKTIEWITVDPGTQAIGSFHPTSMNFYRDAYTPIPFNKLPLLKEGTSRTCWFRAMSHLPPPHIIQEREKTLQEQKKNPYYYYKNKNYNTDPTEDRYKLVSLKNVHDTIEHIWFEAYPPEISNKIEQMFRGFVIYGNPIEFWLSNTEKIDFDAWRHINDSSHASEPGQSFRLHRDSFDHSYPNEEVSKSAITRLSFPSFY</sequence>
<feature type="region of interest" description="Disordered" evidence="1">
    <location>
        <begin position="1"/>
        <end position="43"/>
    </location>
</feature>
<feature type="compositionally biased region" description="Low complexity" evidence="1">
    <location>
        <begin position="84"/>
        <end position="101"/>
    </location>
</feature>
<dbReference type="VEuPathDB" id="AmoebaDB:NfTy_053830"/>
<dbReference type="Gene3D" id="3.30.710.10">
    <property type="entry name" value="Potassium Channel Kv1.1, Chain A"/>
    <property type="match status" value="2"/>
</dbReference>
<dbReference type="GO" id="GO:0051260">
    <property type="term" value="P:protein homooligomerization"/>
    <property type="evidence" value="ECO:0007669"/>
    <property type="project" value="InterPro"/>
</dbReference>
<dbReference type="PANTHER" id="PTHR43558:SF6">
    <property type="entry name" value="REDUCTASE, PUTATIVE (AFU_ORTHOLOGUE AFUA_3G10540)-RELATED"/>
    <property type="match status" value="1"/>
</dbReference>
<dbReference type="EMBL" id="VFQX01000027">
    <property type="protein sequence ID" value="KAF0979228.1"/>
    <property type="molecule type" value="Genomic_DNA"/>
</dbReference>
<feature type="compositionally biased region" description="Acidic residues" evidence="1">
    <location>
        <begin position="182"/>
        <end position="209"/>
    </location>
</feature>
<gene>
    <name evidence="3" type="ORF">FDP41_001571</name>
</gene>
<comment type="caution">
    <text evidence="3">The sequence shown here is derived from an EMBL/GenBank/DDBJ whole genome shotgun (WGS) entry which is preliminary data.</text>
</comment>
<dbReference type="Pfam" id="PF02214">
    <property type="entry name" value="BTB_2"/>
    <property type="match status" value="1"/>
</dbReference>
<dbReference type="InterPro" id="IPR011333">
    <property type="entry name" value="SKP1/BTB/POZ_sf"/>
</dbReference>
<dbReference type="SUPFAM" id="SSF54695">
    <property type="entry name" value="POZ domain"/>
    <property type="match status" value="1"/>
</dbReference>
<feature type="region of interest" description="Disordered" evidence="1">
    <location>
        <begin position="163"/>
        <end position="219"/>
    </location>
</feature>
<dbReference type="GeneID" id="68108789"/>
<organism evidence="3 4">
    <name type="scientific">Naegleria fowleri</name>
    <name type="common">Brain eating amoeba</name>
    <dbReference type="NCBI Taxonomy" id="5763"/>
    <lineage>
        <taxon>Eukaryota</taxon>
        <taxon>Discoba</taxon>
        <taxon>Heterolobosea</taxon>
        <taxon>Tetramitia</taxon>
        <taxon>Eutetramitia</taxon>
        <taxon>Vahlkampfiidae</taxon>
        <taxon>Naegleria</taxon>
    </lineage>
</organism>
<dbReference type="SMART" id="SM00225">
    <property type="entry name" value="BTB"/>
    <property type="match status" value="1"/>
</dbReference>
<feature type="domain" description="BTB" evidence="2">
    <location>
        <begin position="131"/>
        <end position="314"/>
    </location>
</feature>
<dbReference type="InterPro" id="IPR053354">
    <property type="entry name" value="MGDG_epimerase"/>
</dbReference>
<dbReference type="InterPro" id="IPR003131">
    <property type="entry name" value="T1-type_BTB"/>
</dbReference>
<dbReference type="VEuPathDB" id="AmoebaDB:FDP41_001571"/>
<reference evidence="3 4" key="1">
    <citation type="journal article" date="2019" name="Sci. Rep.">
        <title>Nanopore sequencing improves the draft genome of the human pathogenic amoeba Naegleria fowleri.</title>
        <authorList>
            <person name="Liechti N."/>
            <person name="Schurch N."/>
            <person name="Bruggmann R."/>
            <person name="Wittwer M."/>
        </authorList>
    </citation>
    <scope>NUCLEOTIDE SEQUENCE [LARGE SCALE GENOMIC DNA]</scope>
    <source>
        <strain evidence="3 4">ATCC 30894</strain>
    </source>
</reference>